<gene>
    <name evidence="3" type="ORF">K432DRAFT_408706</name>
</gene>
<reference evidence="3 4" key="1">
    <citation type="journal article" date="2016" name="Nat. Commun.">
        <title>Ectomycorrhizal ecology is imprinted in the genome of the dominant symbiotic fungus Cenococcum geophilum.</title>
        <authorList>
            <consortium name="DOE Joint Genome Institute"/>
            <person name="Peter M."/>
            <person name="Kohler A."/>
            <person name="Ohm R.A."/>
            <person name="Kuo A."/>
            <person name="Krutzmann J."/>
            <person name="Morin E."/>
            <person name="Arend M."/>
            <person name="Barry K.W."/>
            <person name="Binder M."/>
            <person name="Choi C."/>
            <person name="Clum A."/>
            <person name="Copeland A."/>
            <person name="Grisel N."/>
            <person name="Haridas S."/>
            <person name="Kipfer T."/>
            <person name="LaButti K."/>
            <person name="Lindquist E."/>
            <person name="Lipzen A."/>
            <person name="Maire R."/>
            <person name="Meier B."/>
            <person name="Mihaltcheva S."/>
            <person name="Molinier V."/>
            <person name="Murat C."/>
            <person name="Poggeler S."/>
            <person name="Quandt C.A."/>
            <person name="Sperisen C."/>
            <person name="Tritt A."/>
            <person name="Tisserant E."/>
            <person name="Crous P.W."/>
            <person name="Henrissat B."/>
            <person name="Nehls U."/>
            <person name="Egli S."/>
            <person name="Spatafora J.W."/>
            <person name="Grigoriev I.V."/>
            <person name="Martin F.M."/>
        </authorList>
    </citation>
    <scope>NUCLEOTIDE SEQUENCE [LARGE SCALE GENOMIC DNA]</scope>
    <source>
        <strain evidence="3 4">CBS 459.81</strain>
    </source>
</reference>
<dbReference type="Proteomes" id="UP000250266">
    <property type="component" value="Unassembled WGS sequence"/>
</dbReference>
<sequence length="239" mass="27122">MLLCGIVNELKKSMAKSDAMSHFFCQATDSRINNSTAMLRGLIYLLVDRQPSLILHIRKTYDHAGKTLFEDANAWVALSEIFTNIVQDPSLDSTYLIVDALDECTEGLPELLDIIIQKSSVSPHVKWLVSSRNWPPIEERLDRAGSTVSLCLELNAESISTAVSIFIRHKVRQLTQEKKYDDKTQEAVLEHLLSNANDTFLWVALMLEDMYDDVESLQEIIGLCGSFLTVRKDKIYFVH</sequence>
<evidence type="ECO:0000259" key="2">
    <source>
        <dbReference type="Pfam" id="PF24883"/>
    </source>
</evidence>
<evidence type="ECO:0000313" key="3">
    <source>
        <dbReference type="EMBL" id="OCK75794.1"/>
    </source>
</evidence>
<dbReference type="PANTHER" id="PTHR10039:SF14">
    <property type="entry name" value="NACHT DOMAIN-CONTAINING PROTEIN"/>
    <property type="match status" value="1"/>
</dbReference>
<organism evidence="3 4">
    <name type="scientific">Lepidopterella palustris CBS 459.81</name>
    <dbReference type="NCBI Taxonomy" id="1314670"/>
    <lineage>
        <taxon>Eukaryota</taxon>
        <taxon>Fungi</taxon>
        <taxon>Dikarya</taxon>
        <taxon>Ascomycota</taxon>
        <taxon>Pezizomycotina</taxon>
        <taxon>Dothideomycetes</taxon>
        <taxon>Pleosporomycetidae</taxon>
        <taxon>Mytilinidiales</taxon>
        <taxon>Argynnaceae</taxon>
        <taxon>Lepidopterella</taxon>
    </lineage>
</organism>
<keyword evidence="4" id="KW-1185">Reference proteome</keyword>
<feature type="domain" description="Nephrocystin 3-like N-terminal" evidence="2">
    <location>
        <begin position="2"/>
        <end position="132"/>
    </location>
</feature>
<dbReference type="PANTHER" id="PTHR10039">
    <property type="entry name" value="AMELOGENIN"/>
    <property type="match status" value="1"/>
</dbReference>
<dbReference type="OrthoDB" id="538223at2759"/>
<evidence type="ECO:0000256" key="1">
    <source>
        <dbReference type="ARBA" id="ARBA00022737"/>
    </source>
</evidence>
<accession>A0A8E2JAU5</accession>
<name>A0A8E2JAU5_9PEZI</name>
<dbReference type="Pfam" id="PF24883">
    <property type="entry name" value="NPHP3_N"/>
    <property type="match status" value="1"/>
</dbReference>
<protein>
    <submittedName>
        <fullName evidence="3">Beta transducin-like protein HET-D2Y</fullName>
    </submittedName>
</protein>
<dbReference type="InterPro" id="IPR056884">
    <property type="entry name" value="NPHP3-like_N"/>
</dbReference>
<evidence type="ECO:0000313" key="4">
    <source>
        <dbReference type="Proteomes" id="UP000250266"/>
    </source>
</evidence>
<dbReference type="AlphaFoldDB" id="A0A8E2JAU5"/>
<proteinExistence type="predicted"/>
<dbReference type="EMBL" id="KV745273">
    <property type="protein sequence ID" value="OCK75794.1"/>
    <property type="molecule type" value="Genomic_DNA"/>
</dbReference>
<keyword evidence="1" id="KW-0677">Repeat</keyword>